<comment type="caution">
    <text evidence="1">The sequence shown here is derived from an EMBL/GenBank/DDBJ whole genome shotgun (WGS) entry which is preliminary data.</text>
</comment>
<evidence type="ECO:0000313" key="1">
    <source>
        <dbReference type="EMBL" id="KND99692.1"/>
    </source>
</evidence>
<dbReference type="VEuPathDB" id="FungiDB:QG37_03487"/>
<dbReference type="AlphaFoldDB" id="A0A0L0NZV0"/>
<dbReference type="EMBL" id="LGST01000022">
    <property type="protein sequence ID" value="KND99692.1"/>
    <property type="molecule type" value="Genomic_DNA"/>
</dbReference>
<gene>
    <name evidence="1" type="ORF">QG37_03487</name>
</gene>
<organism evidence="1 2">
    <name type="scientific">Candidozyma auris</name>
    <name type="common">Yeast</name>
    <name type="synonym">Candida auris</name>
    <dbReference type="NCBI Taxonomy" id="498019"/>
    <lineage>
        <taxon>Eukaryota</taxon>
        <taxon>Fungi</taxon>
        <taxon>Dikarya</taxon>
        <taxon>Ascomycota</taxon>
        <taxon>Saccharomycotina</taxon>
        <taxon>Pichiomycetes</taxon>
        <taxon>Metschnikowiaceae</taxon>
        <taxon>Candidozyma</taxon>
    </lineage>
</organism>
<sequence length="108" mass="12525">MILGTSSMQNPAPLGEGSQDKVLYKSLRMNISIFNFPFRVSLLVRLTRFLGEHDGREKVYPDSWFQLKLNGFKDILGSYSIILISYLLRIKLIDTFENLLLVIEREQN</sequence>
<protein>
    <submittedName>
        <fullName evidence="1">Uncharacterized protein</fullName>
    </submittedName>
</protein>
<evidence type="ECO:0000313" key="2">
    <source>
        <dbReference type="Proteomes" id="UP000037122"/>
    </source>
</evidence>
<name>A0A0L0NZV0_CANAR</name>
<dbReference type="Proteomes" id="UP000037122">
    <property type="component" value="Unassembled WGS sequence"/>
</dbReference>
<reference evidence="2" key="1">
    <citation type="journal article" date="2015" name="BMC Genomics">
        <title>Draft genome of a commonly misdiagnosed multidrug resistant pathogen Candida auris.</title>
        <authorList>
            <person name="Chatterjee S."/>
            <person name="Alampalli S.V."/>
            <person name="Nageshan R.K."/>
            <person name="Chettiar S.T."/>
            <person name="Joshi S."/>
            <person name="Tatu U.S."/>
        </authorList>
    </citation>
    <scope>NUCLEOTIDE SEQUENCE [LARGE SCALE GENOMIC DNA]</scope>
    <source>
        <strain evidence="2">6684</strain>
    </source>
</reference>
<proteinExistence type="predicted"/>
<accession>A0A0L0NZV0</accession>